<name>S8D4W7_9LAMI</name>
<accession>S8D4W7</accession>
<dbReference type="GO" id="GO:0004523">
    <property type="term" value="F:RNA-DNA hybrid ribonuclease activity"/>
    <property type="evidence" value="ECO:0007669"/>
    <property type="project" value="InterPro"/>
</dbReference>
<gene>
    <name evidence="2" type="ORF">M569_00324</name>
</gene>
<feature type="domain" description="RNase H type-1" evidence="1">
    <location>
        <begin position="31"/>
        <end position="146"/>
    </location>
</feature>
<feature type="non-terminal residue" evidence="2">
    <location>
        <position position="1"/>
    </location>
</feature>
<dbReference type="PANTHER" id="PTHR47074">
    <property type="entry name" value="BNAC02G40300D PROTEIN"/>
    <property type="match status" value="1"/>
</dbReference>
<dbReference type="InterPro" id="IPR002156">
    <property type="entry name" value="RNaseH_domain"/>
</dbReference>
<dbReference type="PANTHER" id="PTHR47074:SF48">
    <property type="entry name" value="POLYNUCLEOTIDYL TRANSFERASE, RIBONUCLEASE H-LIKE SUPERFAMILY PROTEIN"/>
    <property type="match status" value="1"/>
</dbReference>
<evidence type="ECO:0000259" key="1">
    <source>
        <dbReference type="Pfam" id="PF13456"/>
    </source>
</evidence>
<feature type="non-terminal residue" evidence="2">
    <location>
        <position position="169"/>
    </location>
</feature>
<protein>
    <recommendedName>
        <fullName evidence="1">RNase H type-1 domain-containing protein</fullName>
    </recommendedName>
</protein>
<dbReference type="EMBL" id="AUSU01000071">
    <property type="protein sequence ID" value="EPS74435.1"/>
    <property type="molecule type" value="Genomic_DNA"/>
</dbReference>
<keyword evidence="3" id="KW-1185">Reference proteome</keyword>
<dbReference type="OrthoDB" id="1906820at2759"/>
<dbReference type="Proteomes" id="UP000015453">
    <property type="component" value="Unassembled WGS sequence"/>
</dbReference>
<evidence type="ECO:0000313" key="2">
    <source>
        <dbReference type="EMBL" id="EPS74435.1"/>
    </source>
</evidence>
<organism evidence="2 3">
    <name type="scientific">Genlisea aurea</name>
    <dbReference type="NCBI Taxonomy" id="192259"/>
    <lineage>
        <taxon>Eukaryota</taxon>
        <taxon>Viridiplantae</taxon>
        <taxon>Streptophyta</taxon>
        <taxon>Embryophyta</taxon>
        <taxon>Tracheophyta</taxon>
        <taxon>Spermatophyta</taxon>
        <taxon>Magnoliopsida</taxon>
        <taxon>eudicotyledons</taxon>
        <taxon>Gunneridae</taxon>
        <taxon>Pentapetalae</taxon>
        <taxon>asterids</taxon>
        <taxon>lamiids</taxon>
        <taxon>Lamiales</taxon>
        <taxon>Lentibulariaceae</taxon>
        <taxon>Genlisea</taxon>
    </lineage>
</organism>
<evidence type="ECO:0000313" key="3">
    <source>
        <dbReference type="Proteomes" id="UP000015453"/>
    </source>
</evidence>
<comment type="caution">
    <text evidence="2">The sequence shown here is derived from an EMBL/GenBank/DDBJ whole genome shotgun (WGS) entry which is preliminary data.</text>
</comment>
<dbReference type="GO" id="GO:0003676">
    <property type="term" value="F:nucleic acid binding"/>
    <property type="evidence" value="ECO:0007669"/>
    <property type="project" value="InterPro"/>
</dbReference>
<dbReference type="InterPro" id="IPR052929">
    <property type="entry name" value="RNase_H-like_EbsB-rel"/>
</dbReference>
<reference evidence="2 3" key="1">
    <citation type="journal article" date="2013" name="BMC Genomics">
        <title>The miniature genome of a carnivorous plant Genlisea aurea contains a low number of genes and short non-coding sequences.</title>
        <authorList>
            <person name="Leushkin E.V."/>
            <person name="Sutormin R.A."/>
            <person name="Nabieva E.R."/>
            <person name="Penin A.A."/>
            <person name="Kondrashov A.S."/>
            <person name="Logacheva M.D."/>
        </authorList>
    </citation>
    <scope>NUCLEOTIDE SEQUENCE [LARGE SCALE GENOMIC DNA]</scope>
</reference>
<sequence length="169" mass="18510">YPERWTPPLQSIYKVNFAGSVFWDADACGVGVGVVIRDWKGEFVAALAKFLPELIDPSTACFFAVKCAIEFADECCFSHIVVEGEAPSTIIHELQSILEGPSPEPSTARSLILREAKGRMMQLSSCVFSAVKTSANVAAHKVAEYARNVVDEQVWLMEGPDFLIDILLA</sequence>
<proteinExistence type="predicted"/>
<dbReference type="Pfam" id="PF13456">
    <property type="entry name" value="RVT_3"/>
    <property type="match status" value="1"/>
</dbReference>
<dbReference type="AlphaFoldDB" id="S8D4W7"/>